<dbReference type="CDD" id="cd01991">
    <property type="entry name" value="Asn_synthase_B_C"/>
    <property type="match status" value="1"/>
</dbReference>
<dbReference type="Gene3D" id="3.60.20.10">
    <property type="entry name" value="Glutamine Phosphoribosylpyrophosphate, subunit 1, domain 1"/>
    <property type="match status" value="1"/>
</dbReference>
<keyword evidence="8" id="KW-0061">Asparagine biosynthesis</keyword>
<feature type="binding site" evidence="9">
    <location>
        <position position="100"/>
    </location>
    <ligand>
        <name>L-glutamine</name>
        <dbReference type="ChEBI" id="CHEBI:58359"/>
    </ligand>
</feature>
<dbReference type="SUPFAM" id="SSF52402">
    <property type="entry name" value="Adenine nucleotide alpha hydrolases-like"/>
    <property type="match status" value="1"/>
</dbReference>
<dbReference type="SUPFAM" id="SSF56235">
    <property type="entry name" value="N-terminal nucleophile aminohydrolases (Ntn hydrolases)"/>
    <property type="match status" value="1"/>
</dbReference>
<keyword evidence="5 9" id="KW-0067">ATP-binding</keyword>
<dbReference type="InterPro" id="IPR006426">
    <property type="entry name" value="Asn_synth_AEB"/>
</dbReference>
<dbReference type="Proteomes" id="UP000672602">
    <property type="component" value="Unassembled WGS sequence"/>
</dbReference>
<evidence type="ECO:0000256" key="6">
    <source>
        <dbReference type="ARBA" id="ARBA00022962"/>
    </source>
</evidence>
<evidence type="ECO:0000256" key="1">
    <source>
        <dbReference type="ARBA" id="ARBA00005187"/>
    </source>
</evidence>
<evidence type="ECO:0000256" key="7">
    <source>
        <dbReference type="ARBA" id="ARBA00048741"/>
    </source>
</evidence>
<feature type="active site" description="For GATase activity" evidence="8">
    <location>
        <position position="2"/>
    </location>
</feature>
<dbReference type="GO" id="GO:0005524">
    <property type="term" value="F:ATP binding"/>
    <property type="evidence" value="ECO:0007669"/>
    <property type="project" value="UniProtKB-KW"/>
</dbReference>
<dbReference type="GO" id="GO:0004066">
    <property type="term" value="F:asparagine synthase (glutamine-hydrolyzing) activity"/>
    <property type="evidence" value="ECO:0007669"/>
    <property type="project" value="UniProtKB-EC"/>
</dbReference>
<keyword evidence="11" id="KW-0436">Ligase</keyword>
<gene>
    <name evidence="11" type="primary">asnB</name>
    <name evidence="11" type="ORF">KAJ83_03665</name>
</gene>
<keyword evidence="6 8" id="KW-0315">Glutamine amidotransferase</keyword>
<evidence type="ECO:0000259" key="10">
    <source>
        <dbReference type="PROSITE" id="PS51278"/>
    </source>
</evidence>
<dbReference type="GO" id="GO:0006529">
    <property type="term" value="P:asparagine biosynthetic process"/>
    <property type="evidence" value="ECO:0007669"/>
    <property type="project" value="UniProtKB-KW"/>
</dbReference>
<dbReference type="InterPro" id="IPR014729">
    <property type="entry name" value="Rossmann-like_a/b/a_fold"/>
</dbReference>
<feature type="binding site" evidence="9">
    <location>
        <position position="293"/>
    </location>
    <ligand>
        <name>ATP</name>
        <dbReference type="ChEBI" id="CHEBI:30616"/>
    </ligand>
</feature>
<evidence type="ECO:0000256" key="4">
    <source>
        <dbReference type="ARBA" id="ARBA00022741"/>
    </source>
</evidence>
<dbReference type="EC" id="6.3.5.4" evidence="3"/>
<evidence type="ECO:0000256" key="5">
    <source>
        <dbReference type="ARBA" id="ARBA00022840"/>
    </source>
</evidence>
<dbReference type="InterPro" id="IPR029055">
    <property type="entry name" value="Ntn_hydrolases_N"/>
</dbReference>
<keyword evidence="4 9" id="KW-0547">Nucleotide-binding</keyword>
<comment type="catalytic activity">
    <reaction evidence="7">
        <text>L-aspartate + L-glutamine + ATP + H2O = L-asparagine + L-glutamate + AMP + diphosphate + H(+)</text>
        <dbReference type="Rhea" id="RHEA:12228"/>
        <dbReference type="ChEBI" id="CHEBI:15377"/>
        <dbReference type="ChEBI" id="CHEBI:15378"/>
        <dbReference type="ChEBI" id="CHEBI:29985"/>
        <dbReference type="ChEBI" id="CHEBI:29991"/>
        <dbReference type="ChEBI" id="CHEBI:30616"/>
        <dbReference type="ChEBI" id="CHEBI:33019"/>
        <dbReference type="ChEBI" id="CHEBI:58048"/>
        <dbReference type="ChEBI" id="CHEBI:58359"/>
        <dbReference type="ChEBI" id="CHEBI:456215"/>
        <dbReference type="EC" id="6.3.5.4"/>
    </reaction>
</comment>
<proteinExistence type="inferred from homology"/>
<evidence type="ECO:0000313" key="12">
    <source>
        <dbReference type="Proteomes" id="UP000672602"/>
    </source>
</evidence>
<evidence type="ECO:0000256" key="2">
    <source>
        <dbReference type="ARBA" id="ARBA00005752"/>
    </source>
</evidence>
<comment type="caution">
    <text evidence="11">The sequence shown here is derived from an EMBL/GenBank/DDBJ whole genome shotgun (WGS) entry which is preliminary data.</text>
</comment>
<dbReference type="InterPro" id="IPR001962">
    <property type="entry name" value="Asn_synthase"/>
</dbReference>
<dbReference type="PANTHER" id="PTHR43284">
    <property type="entry name" value="ASPARAGINE SYNTHETASE (GLUTAMINE-HYDROLYZING)"/>
    <property type="match status" value="1"/>
</dbReference>
<reference evidence="11" key="1">
    <citation type="submission" date="2021-04" db="EMBL/GenBank/DDBJ databases">
        <authorList>
            <person name="Zhang D.-C."/>
        </authorList>
    </citation>
    <scope>NUCLEOTIDE SEQUENCE</scope>
    <source>
        <strain evidence="11">CGMCC 1.15697</strain>
    </source>
</reference>
<comment type="pathway">
    <text evidence="1">Amino-acid biosynthesis; L-asparagine biosynthesis; L-asparagine from L-aspartate (L-Gln route): step 1/1.</text>
</comment>
<dbReference type="Pfam" id="PF00733">
    <property type="entry name" value="Asn_synthase"/>
    <property type="match status" value="1"/>
</dbReference>
<dbReference type="AlphaFoldDB" id="A0A8J7V1R5"/>
<evidence type="ECO:0000256" key="9">
    <source>
        <dbReference type="PIRSR" id="PIRSR001589-2"/>
    </source>
</evidence>
<name>A0A8J7V1R5_9PROT</name>
<sequence>MCGIAGRLAATPLSPEREGRALALMANRGPDGRGAFHAAAPGGNLTLLHTRLSIVDLDARSDQPFTKDGLTLVYNGEIYNYPELRAELRAAGRSFRTEGDTEVVLEAFRVWGPDALDRFEGMFALALFDAQSGRLTLARDRFGEKPLYWMRDGEGGFLFASEIKVLAALAGRKPSVDRDQLRRYLVNGYKALLSERRTFYTDVADFPAASLAILDRPEDPAPRRYWMLEARPDEGMTAEQALEGARERVHRAIARRLRADVPIAVRLSGGIDSNVIAGVARTVHDHPITCFSIVEDDPRYDETAAIRATLARLDLPNVRIPIPRGNFLERLDDLIGYFDGPPLTISYYLHWLVSEAIHEAGFKVALGGTGADELFTGYYDHYLFWLASMKDAPGFEDRVAGWRETYGRFVRNPELQNPHAFIEAPDRREHIFLGRERFSTFLTEPFDEPHREVPYPGSPIRRRMLNEIFHETVPVMLHDDDLASMRWSVENRAPYLDRDLAEFLFTVPDRHLIQKHLPKILLREAGRGLVDDSILDNPRKQGINAPVTSFVDFTRPDVRERLLEEGPLFDIVNRDRFAELLDHEVTLNSDSKFLFSLVAAKLFLDRHAAWTP</sequence>
<dbReference type="PIRSF" id="PIRSF001589">
    <property type="entry name" value="Asn_synthetase_glu-h"/>
    <property type="match status" value="1"/>
</dbReference>
<dbReference type="InterPro" id="IPR017932">
    <property type="entry name" value="GATase_2_dom"/>
</dbReference>
<keyword evidence="8" id="KW-0028">Amino-acid biosynthesis</keyword>
<evidence type="ECO:0000313" key="11">
    <source>
        <dbReference type="EMBL" id="MBP5856092.1"/>
    </source>
</evidence>
<feature type="domain" description="Glutamine amidotransferase type-2" evidence="10">
    <location>
        <begin position="2"/>
        <end position="217"/>
    </location>
</feature>
<evidence type="ECO:0000256" key="3">
    <source>
        <dbReference type="ARBA" id="ARBA00012737"/>
    </source>
</evidence>
<keyword evidence="12" id="KW-1185">Reference proteome</keyword>
<dbReference type="Pfam" id="PF13537">
    <property type="entry name" value="GATase_7"/>
    <property type="match status" value="1"/>
</dbReference>
<dbReference type="CDD" id="cd00712">
    <property type="entry name" value="AsnB"/>
    <property type="match status" value="1"/>
</dbReference>
<organism evidence="11 12">
    <name type="scientific">Marivibrio halodurans</name>
    <dbReference type="NCBI Taxonomy" id="2039722"/>
    <lineage>
        <taxon>Bacteria</taxon>
        <taxon>Pseudomonadati</taxon>
        <taxon>Pseudomonadota</taxon>
        <taxon>Alphaproteobacteria</taxon>
        <taxon>Rhodospirillales</taxon>
        <taxon>Rhodospirillaceae</taxon>
        <taxon>Marivibrio</taxon>
    </lineage>
</organism>
<evidence type="ECO:0000256" key="8">
    <source>
        <dbReference type="PIRSR" id="PIRSR001589-1"/>
    </source>
</evidence>
<dbReference type="Gene3D" id="3.40.50.620">
    <property type="entry name" value="HUPs"/>
    <property type="match status" value="1"/>
</dbReference>
<accession>A0A8J7V1R5</accession>
<dbReference type="PROSITE" id="PS51278">
    <property type="entry name" value="GATASE_TYPE_2"/>
    <property type="match status" value="1"/>
</dbReference>
<protein>
    <recommendedName>
        <fullName evidence="3">asparagine synthase (glutamine-hydrolyzing)</fullName>
        <ecNumber evidence="3">6.3.5.4</ecNumber>
    </recommendedName>
</protein>
<dbReference type="RefSeq" id="WP_210680638.1">
    <property type="nucleotide sequence ID" value="NZ_JAGMWN010000001.1"/>
</dbReference>
<dbReference type="EMBL" id="JAGMWN010000001">
    <property type="protein sequence ID" value="MBP5856092.1"/>
    <property type="molecule type" value="Genomic_DNA"/>
</dbReference>
<dbReference type="PANTHER" id="PTHR43284:SF1">
    <property type="entry name" value="ASPARAGINE SYNTHETASE"/>
    <property type="match status" value="1"/>
</dbReference>
<comment type="similarity">
    <text evidence="2">Belongs to the asparagine synthetase family.</text>
</comment>
<dbReference type="NCBIfam" id="TIGR01536">
    <property type="entry name" value="asn_synth_AEB"/>
    <property type="match status" value="1"/>
</dbReference>
<dbReference type="InterPro" id="IPR051786">
    <property type="entry name" value="ASN_synthetase/amidase"/>
</dbReference>
<dbReference type="InterPro" id="IPR033738">
    <property type="entry name" value="AsnB_N"/>
</dbReference>